<comment type="caution">
    <text evidence="3">The sequence shown here is derived from an EMBL/GenBank/DDBJ whole genome shotgun (WGS) entry which is preliminary data.</text>
</comment>
<organism evidence="3 4">
    <name type="scientific">Luteimonas terrae</name>
    <dbReference type="NCBI Taxonomy" id="1530191"/>
    <lineage>
        <taxon>Bacteria</taxon>
        <taxon>Pseudomonadati</taxon>
        <taxon>Pseudomonadota</taxon>
        <taxon>Gammaproteobacteria</taxon>
        <taxon>Lysobacterales</taxon>
        <taxon>Lysobacteraceae</taxon>
        <taxon>Luteimonas</taxon>
    </lineage>
</organism>
<evidence type="ECO:0000313" key="3">
    <source>
        <dbReference type="EMBL" id="MDR7191995.1"/>
    </source>
</evidence>
<dbReference type="CDD" id="cd00293">
    <property type="entry name" value="USP-like"/>
    <property type="match status" value="2"/>
</dbReference>
<reference evidence="3 4" key="1">
    <citation type="submission" date="2023-07" db="EMBL/GenBank/DDBJ databases">
        <title>Sorghum-associated microbial communities from plants grown in Nebraska, USA.</title>
        <authorList>
            <person name="Schachtman D."/>
        </authorList>
    </citation>
    <scope>NUCLEOTIDE SEQUENCE [LARGE SCALE GENOMIC DNA]</scope>
    <source>
        <strain evidence="3 4">4099</strain>
    </source>
</reference>
<keyword evidence="4" id="KW-1185">Reference proteome</keyword>
<dbReference type="PRINTS" id="PR01438">
    <property type="entry name" value="UNVRSLSTRESS"/>
</dbReference>
<dbReference type="InterPro" id="IPR006016">
    <property type="entry name" value="UspA"/>
</dbReference>
<dbReference type="Pfam" id="PF00582">
    <property type="entry name" value="Usp"/>
    <property type="match status" value="2"/>
</dbReference>
<evidence type="ECO:0000313" key="4">
    <source>
        <dbReference type="Proteomes" id="UP001256588"/>
    </source>
</evidence>
<dbReference type="Gene3D" id="3.40.50.620">
    <property type="entry name" value="HUPs"/>
    <property type="match status" value="2"/>
</dbReference>
<dbReference type="RefSeq" id="WP_310232826.1">
    <property type="nucleotide sequence ID" value="NZ_JAVDWO010000002.1"/>
</dbReference>
<proteinExistence type="inferred from homology"/>
<dbReference type="PANTHER" id="PTHR46268:SF15">
    <property type="entry name" value="UNIVERSAL STRESS PROTEIN HP_0031"/>
    <property type="match status" value="1"/>
</dbReference>
<comment type="similarity">
    <text evidence="1">Belongs to the universal stress protein A family.</text>
</comment>
<dbReference type="InterPro" id="IPR014729">
    <property type="entry name" value="Rossmann-like_a/b/a_fold"/>
</dbReference>
<gene>
    <name evidence="3" type="ORF">J2W68_000703</name>
</gene>
<evidence type="ECO:0000256" key="1">
    <source>
        <dbReference type="ARBA" id="ARBA00008791"/>
    </source>
</evidence>
<name>A0ABU1XTD6_9GAMM</name>
<feature type="domain" description="UspA" evidence="2">
    <location>
        <begin position="18"/>
        <end position="154"/>
    </location>
</feature>
<accession>A0ABU1XTD6</accession>
<feature type="domain" description="UspA" evidence="2">
    <location>
        <begin position="161"/>
        <end position="293"/>
    </location>
</feature>
<dbReference type="InterPro" id="IPR006015">
    <property type="entry name" value="Universal_stress_UspA"/>
</dbReference>
<dbReference type="EMBL" id="JAVDWO010000002">
    <property type="protein sequence ID" value="MDR7191995.1"/>
    <property type="molecule type" value="Genomic_DNA"/>
</dbReference>
<evidence type="ECO:0000259" key="2">
    <source>
        <dbReference type="Pfam" id="PF00582"/>
    </source>
</evidence>
<dbReference type="SUPFAM" id="SSF52402">
    <property type="entry name" value="Adenine nucleotide alpha hydrolases-like"/>
    <property type="match status" value="2"/>
</dbReference>
<protein>
    <submittedName>
        <fullName evidence="3">Nucleotide-binding universal stress UspA family protein</fullName>
    </submittedName>
</protein>
<dbReference type="PANTHER" id="PTHR46268">
    <property type="entry name" value="STRESS RESPONSE PROTEIN NHAX"/>
    <property type="match status" value="1"/>
</dbReference>
<sequence length="294" mass="31682">MSVDRNTDRARMDEGAGVLVATDLAPRCDRAIGRARLLARAFGGTATAATVLDPAHARARGLRARGGAHWYRPPPPRVHAQQWLQREFEDAAVAWDTHVDEGDPGECLSRLLDARDDPLVVTGSLRSGPFGPAMLGSTVDRLLRRDRASLLVVRERAHAPYRHLLVASDFSAPSRAALRHAHALFPEARITLLHAVDPPMLGVAVDAQVATPRAHPDAQGDAFLREAVPDAGRFELRVEHGDAARLVQQYVDTFAPDLVVVGSHGRSAAYEVVIGSVARRIAATSTADTLVVRG</sequence>
<dbReference type="Proteomes" id="UP001256588">
    <property type="component" value="Unassembled WGS sequence"/>
</dbReference>